<dbReference type="InterPro" id="IPR011990">
    <property type="entry name" value="TPR-like_helical_dom_sf"/>
</dbReference>
<evidence type="ECO:0008006" key="3">
    <source>
        <dbReference type="Google" id="ProtNLM"/>
    </source>
</evidence>
<evidence type="ECO:0000313" key="2">
    <source>
        <dbReference type="Proteomes" id="UP000199159"/>
    </source>
</evidence>
<dbReference type="EMBL" id="FNJU01000001">
    <property type="protein sequence ID" value="SDP14829.1"/>
    <property type="molecule type" value="Genomic_DNA"/>
</dbReference>
<dbReference type="SUPFAM" id="SSF48452">
    <property type="entry name" value="TPR-like"/>
    <property type="match status" value="1"/>
</dbReference>
<dbReference type="AlphaFoldDB" id="A0A1H0QDP5"/>
<dbReference type="STRING" id="930152.SAMN05216565_101692"/>
<keyword evidence="2" id="KW-1185">Reference proteome</keyword>
<protein>
    <recommendedName>
        <fullName evidence="3">GTP-binding protein</fullName>
    </recommendedName>
</protein>
<name>A0A1H0QDP5_9BACI</name>
<evidence type="ECO:0000313" key="1">
    <source>
        <dbReference type="EMBL" id="SDP14829.1"/>
    </source>
</evidence>
<dbReference type="SUPFAM" id="SSF52540">
    <property type="entry name" value="P-loop containing nucleoside triphosphate hydrolases"/>
    <property type="match status" value="1"/>
</dbReference>
<proteinExistence type="predicted"/>
<dbReference type="InterPro" id="IPR051943">
    <property type="entry name" value="TRAFAC_Dynamin-like_GTPase"/>
</dbReference>
<gene>
    <name evidence="1" type="ORF">SAMN05216565_101692</name>
</gene>
<accession>A0A1H0QDP5</accession>
<dbReference type="PANTHER" id="PTHR43681">
    <property type="entry name" value="TRANSMEMBRANE GTPASE FZO"/>
    <property type="match status" value="1"/>
</dbReference>
<organism evidence="1 2">
    <name type="scientific">Litchfieldia salsa</name>
    <dbReference type="NCBI Taxonomy" id="930152"/>
    <lineage>
        <taxon>Bacteria</taxon>
        <taxon>Bacillati</taxon>
        <taxon>Bacillota</taxon>
        <taxon>Bacilli</taxon>
        <taxon>Bacillales</taxon>
        <taxon>Bacillaceae</taxon>
        <taxon>Litchfieldia</taxon>
    </lineage>
</organism>
<dbReference type="Gene3D" id="3.40.50.300">
    <property type="entry name" value="P-loop containing nucleotide triphosphate hydrolases"/>
    <property type="match status" value="1"/>
</dbReference>
<dbReference type="InterPro" id="IPR027417">
    <property type="entry name" value="P-loop_NTPase"/>
</dbReference>
<dbReference type="RefSeq" id="WP_090849885.1">
    <property type="nucleotide sequence ID" value="NZ_FNJU01000001.1"/>
</dbReference>
<dbReference type="PANTHER" id="PTHR43681:SF1">
    <property type="entry name" value="SARCALUMENIN"/>
    <property type="match status" value="1"/>
</dbReference>
<dbReference type="Gene3D" id="1.25.40.10">
    <property type="entry name" value="Tetratricopeptide repeat domain"/>
    <property type="match status" value="1"/>
</dbReference>
<reference evidence="2" key="1">
    <citation type="submission" date="2016-10" db="EMBL/GenBank/DDBJ databases">
        <authorList>
            <person name="Varghese N."/>
            <person name="Submissions S."/>
        </authorList>
    </citation>
    <scope>NUCLEOTIDE SEQUENCE [LARGE SCALE GENOMIC DNA]</scope>
    <source>
        <strain evidence="2">IBRC-M10078</strain>
    </source>
</reference>
<dbReference type="OrthoDB" id="2953146at2"/>
<dbReference type="Proteomes" id="UP000199159">
    <property type="component" value="Unassembled WGS sequence"/>
</dbReference>
<sequence length="912" mass="106419">MKEEVMINKKFYERYLSEESHQHPVEVLGELYFAEQQNELCDLSYLRFAQGELYYHLKDYETAIFKWENINNDFEEWARKNMADAYFALDLLPNAEEIYLSIKTNQEILSIEISLKLFSLYWMQGKSNQAKEIIKHIVLNNPDYGDATHLARSFFHEQEDWNESIELAVNEANRTHSMDWFDLIREFIELGYTKQLHPSYFINTLKTLYDLSHEGFEELLNLLWKSYKNETFVLEWILEMDSFISSVEIEDGRLWRSTHELYEEIYLELTNGYYLLEEIRKCLPNLLTNWLRVADSSKLSVAAAATLAWKDIMPSSFSANLIEFAREEVHRSLPSKYASNYITDLFLTITKWTNKQNLTNGHTLNQLAGGLLDLSKIHLLLLGTSERGKISVRDSILGRTILEGPSSCVMIFSYDEIEEAVDVSTQDQKVISNLSKFHYVSAVNQEKNDHALLDVRVPSEILKDYQLTVIDLPCITGSSHALDLNVDYLTYTDCVLFILNIHSPFTEKERDILLAIHEKVPNLPVTFLVTEIEEGYSEQEIQRVIKMIKSKLNSYFPDANVIPFQSNNEENLNELLKMTIGKSTSGDLERERALKIHQNSKELLNSLITTRSGLEISLNESISFNKEMTSKLKGAINQLEDTQREKVNKITERYSEVKNLIKEELSKNLPKILRSCSDLVDEKSNLNQIHRELDSEMNRRIEEYLKSTIEPLFVASIHDWITKASDEFNQSKKSLEELCDSLNGMYGVNKINLHCDFKVLEDWKRDAERMLNRIHVDKIDIFLKFTPAQFLLKSAGLILGSLPQKTMISTKYKGYIENRSYDDVVNLVTTQFLTQFDFFEKAIERDVIMFFVNPFKTLKHVVEETIKETEEKREILREMNSRPEIFEDALTIFEIRLNQYEWMNSEVQSINM</sequence>